<proteinExistence type="predicted"/>
<evidence type="ECO:0000313" key="1">
    <source>
        <dbReference type="EMBL" id="MBS9523737.1"/>
    </source>
</evidence>
<protein>
    <submittedName>
        <fullName evidence="1">Uncharacterized protein</fullName>
    </submittedName>
</protein>
<organism evidence="1 2">
    <name type="scientific">Litoribacter ruber</name>
    <dbReference type="NCBI Taxonomy" id="702568"/>
    <lineage>
        <taxon>Bacteria</taxon>
        <taxon>Pseudomonadati</taxon>
        <taxon>Bacteroidota</taxon>
        <taxon>Cytophagia</taxon>
        <taxon>Cytophagales</taxon>
        <taxon>Cyclobacteriaceae</taxon>
        <taxon>Litoribacter</taxon>
    </lineage>
</organism>
<dbReference type="Pfam" id="PF17653">
    <property type="entry name" value="DUF5522"/>
    <property type="match status" value="1"/>
</dbReference>
<reference evidence="1 2" key="1">
    <citation type="submission" date="2021-05" db="EMBL/GenBank/DDBJ databases">
        <authorList>
            <person name="Zhang Z.D."/>
            <person name="Osman G."/>
        </authorList>
    </citation>
    <scope>NUCLEOTIDE SEQUENCE [LARGE SCALE GENOMIC DNA]</scope>
    <source>
        <strain evidence="1 2">KCTC 32217</strain>
    </source>
</reference>
<dbReference type="EMBL" id="JAHCMY010000002">
    <property type="protein sequence ID" value="MBS9523737.1"/>
    <property type="molecule type" value="Genomic_DNA"/>
</dbReference>
<dbReference type="InterPro" id="IPR040807">
    <property type="entry name" value="DUF5522"/>
</dbReference>
<name>A0AAP2CKZ1_9BACT</name>
<dbReference type="RefSeq" id="WP_213944658.1">
    <property type="nucleotide sequence ID" value="NZ_JAHBGI010000009.1"/>
</dbReference>
<accession>A0AAP2CKZ1</accession>
<keyword evidence="2" id="KW-1185">Reference proteome</keyword>
<sequence>MKKKKEPIKPQQVQPGDYYFNEAGLMVFTEQYHLRRGFCCGSGCKHCPYRNGK</sequence>
<dbReference type="AlphaFoldDB" id="A0AAP2CKZ1"/>
<dbReference type="Proteomes" id="UP001319104">
    <property type="component" value="Unassembled WGS sequence"/>
</dbReference>
<evidence type="ECO:0000313" key="2">
    <source>
        <dbReference type="Proteomes" id="UP001319104"/>
    </source>
</evidence>
<comment type="caution">
    <text evidence="1">The sequence shown here is derived from an EMBL/GenBank/DDBJ whole genome shotgun (WGS) entry which is preliminary data.</text>
</comment>
<gene>
    <name evidence="1" type="ORF">KI659_06860</name>
</gene>